<dbReference type="Pfam" id="PF01055">
    <property type="entry name" value="Glyco_hydro_31_2nd"/>
    <property type="match status" value="1"/>
</dbReference>
<evidence type="ECO:0000259" key="3">
    <source>
        <dbReference type="Pfam" id="PF01055"/>
    </source>
</evidence>
<name>A0A9P6E5T9_9AGAR</name>
<accession>A0A9P6E5T9</accession>
<dbReference type="OrthoDB" id="3008008at2759"/>
<reference evidence="4" key="1">
    <citation type="submission" date="2020-11" db="EMBL/GenBank/DDBJ databases">
        <authorList>
            <consortium name="DOE Joint Genome Institute"/>
            <person name="Ahrendt S."/>
            <person name="Riley R."/>
            <person name="Andreopoulos W."/>
            <person name="Labutti K."/>
            <person name="Pangilinan J."/>
            <person name="Ruiz-Duenas F.J."/>
            <person name="Barrasa J.M."/>
            <person name="Sanchez-Garcia M."/>
            <person name="Camarero S."/>
            <person name="Miyauchi S."/>
            <person name="Serrano A."/>
            <person name="Linde D."/>
            <person name="Babiker R."/>
            <person name="Drula E."/>
            <person name="Ayuso-Fernandez I."/>
            <person name="Pacheco R."/>
            <person name="Padilla G."/>
            <person name="Ferreira P."/>
            <person name="Barriuso J."/>
            <person name="Kellner H."/>
            <person name="Castanera R."/>
            <person name="Alfaro M."/>
            <person name="Ramirez L."/>
            <person name="Pisabarro A.G."/>
            <person name="Kuo A."/>
            <person name="Tritt A."/>
            <person name="Lipzen A."/>
            <person name="He G."/>
            <person name="Yan M."/>
            <person name="Ng V."/>
            <person name="Cullen D."/>
            <person name="Martin F."/>
            <person name="Rosso M.-N."/>
            <person name="Henrissat B."/>
            <person name="Hibbett D."/>
            <person name="Martinez A.T."/>
            <person name="Grigoriev I.V."/>
        </authorList>
    </citation>
    <scope>NUCLEOTIDE SEQUENCE</scope>
    <source>
        <strain evidence="4">CBS 506.95</strain>
    </source>
</reference>
<evidence type="ECO:0000313" key="4">
    <source>
        <dbReference type="EMBL" id="KAF9523015.1"/>
    </source>
</evidence>
<dbReference type="Gene3D" id="3.20.20.80">
    <property type="entry name" value="Glycosidases"/>
    <property type="match status" value="1"/>
</dbReference>
<keyword evidence="2" id="KW-0378">Hydrolase</keyword>
<dbReference type="GO" id="GO:0004553">
    <property type="term" value="F:hydrolase activity, hydrolyzing O-glycosyl compounds"/>
    <property type="evidence" value="ECO:0007669"/>
    <property type="project" value="InterPro"/>
</dbReference>
<feature type="domain" description="Glycoside hydrolase family 31 TIM barrel" evidence="3">
    <location>
        <begin position="2"/>
        <end position="49"/>
    </location>
</feature>
<evidence type="ECO:0000256" key="2">
    <source>
        <dbReference type="RuleBase" id="RU361185"/>
    </source>
</evidence>
<comment type="caution">
    <text evidence="4">The sequence shown here is derived from an EMBL/GenBank/DDBJ whole genome shotgun (WGS) entry which is preliminary data.</text>
</comment>
<proteinExistence type="inferred from homology"/>
<keyword evidence="5" id="KW-1185">Reference proteome</keyword>
<evidence type="ECO:0000256" key="1">
    <source>
        <dbReference type="ARBA" id="ARBA00007806"/>
    </source>
</evidence>
<protein>
    <recommendedName>
        <fullName evidence="3">Glycoside hydrolase family 31 TIM barrel domain-containing protein</fullName>
    </recommendedName>
</protein>
<dbReference type="InterPro" id="IPR017853">
    <property type="entry name" value="GH"/>
</dbReference>
<dbReference type="InterPro" id="IPR000322">
    <property type="entry name" value="Glyco_hydro_31_TIM"/>
</dbReference>
<dbReference type="Proteomes" id="UP000807306">
    <property type="component" value="Unassembled WGS sequence"/>
</dbReference>
<comment type="similarity">
    <text evidence="1 2">Belongs to the glycosyl hydrolase 31 family.</text>
</comment>
<organism evidence="4 5">
    <name type="scientific">Crepidotus variabilis</name>
    <dbReference type="NCBI Taxonomy" id="179855"/>
    <lineage>
        <taxon>Eukaryota</taxon>
        <taxon>Fungi</taxon>
        <taxon>Dikarya</taxon>
        <taxon>Basidiomycota</taxon>
        <taxon>Agaricomycotina</taxon>
        <taxon>Agaricomycetes</taxon>
        <taxon>Agaricomycetidae</taxon>
        <taxon>Agaricales</taxon>
        <taxon>Agaricineae</taxon>
        <taxon>Crepidotaceae</taxon>
        <taxon>Crepidotus</taxon>
    </lineage>
</organism>
<sequence length="58" mass="6745">MLGFASLYQVPMIGRDVRGFDWNTDENICVCWTILGAFNPFMRNHNTDVPFAQDSYLR</sequence>
<evidence type="ECO:0000313" key="5">
    <source>
        <dbReference type="Proteomes" id="UP000807306"/>
    </source>
</evidence>
<keyword evidence="2" id="KW-0326">Glycosidase</keyword>
<gene>
    <name evidence="4" type="ORF">CPB83DRAFT_863593</name>
</gene>
<dbReference type="EMBL" id="MU157927">
    <property type="protein sequence ID" value="KAF9523015.1"/>
    <property type="molecule type" value="Genomic_DNA"/>
</dbReference>
<dbReference type="GO" id="GO:0005975">
    <property type="term" value="P:carbohydrate metabolic process"/>
    <property type="evidence" value="ECO:0007669"/>
    <property type="project" value="InterPro"/>
</dbReference>
<dbReference type="AlphaFoldDB" id="A0A9P6E5T9"/>
<dbReference type="SUPFAM" id="SSF51445">
    <property type="entry name" value="(Trans)glycosidases"/>
    <property type="match status" value="1"/>
</dbReference>